<dbReference type="GO" id="GO:0032480">
    <property type="term" value="P:negative regulation of type I interferon production"/>
    <property type="evidence" value="ECO:0007669"/>
    <property type="project" value="InterPro"/>
</dbReference>
<dbReference type="InterPro" id="IPR040341">
    <property type="entry name" value="GPATCH3"/>
</dbReference>
<dbReference type="EMBL" id="UZAN01016577">
    <property type="protein sequence ID" value="VDP47391.1"/>
    <property type="molecule type" value="Genomic_DNA"/>
</dbReference>
<keyword evidence="2" id="KW-1185">Reference proteome</keyword>
<reference evidence="3" key="1">
    <citation type="submission" date="2016-06" db="UniProtKB">
        <authorList>
            <consortium name="WormBaseParasite"/>
        </authorList>
    </citation>
    <scope>IDENTIFICATION</scope>
</reference>
<dbReference type="Proteomes" id="UP000272942">
    <property type="component" value="Unassembled WGS sequence"/>
</dbReference>
<reference evidence="1 2" key="2">
    <citation type="submission" date="2018-11" db="EMBL/GenBank/DDBJ databases">
        <authorList>
            <consortium name="Pathogen Informatics"/>
        </authorList>
    </citation>
    <scope>NUCLEOTIDE SEQUENCE [LARGE SCALE GENOMIC DNA]</scope>
    <source>
        <strain evidence="1 2">Egypt</strain>
    </source>
</reference>
<evidence type="ECO:0000313" key="3">
    <source>
        <dbReference type="WBParaSite" id="ECPE_0000184101-mRNA-1"/>
    </source>
</evidence>
<dbReference type="WBParaSite" id="ECPE_0000184101-mRNA-1">
    <property type="protein sequence ID" value="ECPE_0000184101-mRNA-1"/>
    <property type="gene ID" value="ECPE_0000184101"/>
</dbReference>
<proteinExistence type="predicted"/>
<evidence type="ECO:0000313" key="1">
    <source>
        <dbReference type="EMBL" id="VDP47391.1"/>
    </source>
</evidence>
<name>A0A183A4F6_9TREM</name>
<dbReference type="AlphaFoldDB" id="A0A183A4F6"/>
<accession>A0A183A4F6</accession>
<organism evidence="3">
    <name type="scientific">Echinostoma caproni</name>
    <dbReference type="NCBI Taxonomy" id="27848"/>
    <lineage>
        <taxon>Eukaryota</taxon>
        <taxon>Metazoa</taxon>
        <taxon>Spiralia</taxon>
        <taxon>Lophotrochozoa</taxon>
        <taxon>Platyhelminthes</taxon>
        <taxon>Trematoda</taxon>
        <taxon>Digenea</taxon>
        <taxon>Plagiorchiida</taxon>
        <taxon>Echinostomata</taxon>
        <taxon>Echinostomatoidea</taxon>
        <taxon>Echinostomatidae</taxon>
        <taxon>Echinostoma</taxon>
    </lineage>
</organism>
<dbReference type="GO" id="GO:0039536">
    <property type="term" value="P:negative regulation of RIG-I signaling pathway"/>
    <property type="evidence" value="ECO:0007669"/>
    <property type="project" value="InterPro"/>
</dbReference>
<sequence>MNSQSRFIYVSNIPTAYHACHLRNFYSQYIEGSAFVCFHFRHRPQVTFHATDSSIQSSSRHCALLSIKLELCDRFLHPEDELPLSDQCILTPIEFTVQSDQDAYSYALTSALLQLIEFNPPAEMPQGNVGTPSSYFFSQIQLCRLCPTIIKKLHLNFSNDGRQRKYGAVPYSYEPQDSSTVHCSDDIPAFIGDVRSHNGVPILDTEGKIADRFSALQHLVLFLYLSVNTAII</sequence>
<dbReference type="PANTHER" id="PTHR14390">
    <property type="entry name" value="G PATCH DOMAIN CONTAINING PROTEIN 3"/>
    <property type="match status" value="1"/>
</dbReference>
<dbReference type="PANTHER" id="PTHR14390:SF2">
    <property type="entry name" value="G PATCH DOMAIN-CONTAINING PROTEIN 3"/>
    <property type="match status" value="1"/>
</dbReference>
<gene>
    <name evidence="1" type="ORF">ECPE_LOCUS1841</name>
</gene>
<dbReference type="OrthoDB" id="5842926at2759"/>
<protein>
    <submittedName>
        <fullName evidence="3">RRM_8 domain-containing protein</fullName>
    </submittedName>
</protein>
<dbReference type="GO" id="GO:0045893">
    <property type="term" value="P:positive regulation of DNA-templated transcription"/>
    <property type="evidence" value="ECO:0007669"/>
    <property type="project" value="TreeGrafter"/>
</dbReference>
<evidence type="ECO:0000313" key="2">
    <source>
        <dbReference type="Proteomes" id="UP000272942"/>
    </source>
</evidence>